<comment type="caution">
    <text evidence="22">The sequence shown here is derived from an EMBL/GenBank/DDBJ whole genome shotgun (WGS) entry which is preliminary data.</text>
</comment>
<evidence type="ECO:0000256" key="4">
    <source>
        <dbReference type="ARBA" id="ARBA00022530"/>
    </source>
</evidence>
<dbReference type="InterPro" id="IPR000082">
    <property type="entry name" value="SEA_dom"/>
</dbReference>
<dbReference type="FunFam" id="3.30.70.960:FF:000002">
    <property type="entry name" value="Interphotoreceptor matrix proteoglycan 2"/>
    <property type="match status" value="1"/>
</dbReference>
<evidence type="ECO:0000256" key="1">
    <source>
        <dbReference type="ARBA" id="ARBA00004451"/>
    </source>
</evidence>
<feature type="compositionally biased region" description="Polar residues" evidence="18">
    <location>
        <begin position="1278"/>
        <end position="1293"/>
    </location>
</feature>
<organism evidence="22 23">
    <name type="scientific">Scyliorhinus torazame</name>
    <name type="common">Cloudy catshark</name>
    <name type="synonym">Catulus torazame</name>
    <dbReference type="NCBI Taxonomy" id="75743"/>
    <lineage>
        <taxon>Eukaryota</taxon>
        <taxon>Metazoa</taxon>
        <taxon>Chordata</taxon>
        <taxon>Craniata</taxon>
        <taxon>Vertebrata</taxon>
        <taxon>Chondrichthyes</taxon>
        <taxon>Elasmobranchii</taxon>
        <taxon>Galeomorphii</taxon>
        <taxon>Galeoidea</taxon>
        <taxon>Carcharhiniformes</taxon>
        <taxon>Scyliorhinidae</taxon>
        <taxon>Scyliorhinus</taxon>
    </lineage>
</organism>
<dbReference type="Proteomes" id="UP000288216">
    <property type="component" value="Unassembled WGS sequence"/>
</dbReference>
<evidence type="ECO:0000256" key="7">
    <source>
        <dbReference type="ARBA" id="ARBA00022692"/>
    </source>
</evidence>
<keyword evidence="5" id="KW-0245">EGF-like domain</keyword>
<keyword evidence="9" id="KW-0677">Repeat</keyword>
<keyword evidence="3" id="KW-0964">Secreted</keyword>
<dbReference type="GO" id="GO:0033165">
    <property type="term" value="C:interphotoreceptor matrix"/>
    <property type="evidence" value="ECO:0007669"/>
    <property type="project" value="UniProtKB-SubCell"/>
</dbReference>
<dbReference type="Gene3D" id="3.30.70.960">
    <property type="entry name" value="SEA domain"/>
    <property type="match status" value="2"/>
</dbReference>
<dbReference type="STRING" id="75743.A0A401NST2"/>
<dbReference type="SUPFAM" id="SSF82671">
    <property type="entry name" value="SEA domain"/>
    <property type="match status" value="2"/>
</dbReference>
<keyword evidence="6" id="KW-0358">Heparin-binding</keyword>
<comment type="subcellular location">
    <subcellularLocation>
        <location evidence="15">Photoreceptor inner segment membrane</location>
        <topology evidence="15">Single-pass type I membrane protein</topology>
    </subcellularLocation>
    <subcellularLocation>
        <location evidence="1">Photoreceptor outer segment membrane</location>
        <topology evidence="1">Single-pass type I membrane protein</topology>
    </subcellularLocation>
    <subcellularLocation>
        <location evidence="2">Secreted</location>
        <location evidence="2">Extracellular space</location>
        <location evidence="2">Extracellular matrix</location>
        <location evidence="2">Interphotoreceptor matrix</location>
    </subcellularLocation>
</comment>
<dbReference type="Pfam" id="PF01390">
    <property type="entry name" value="SEA"/>
    <property type="match status" value="2"/>
</dbReference>
<feature type="transmembrane region" description="Helical" evidence="19">
    <location>
        <begin position="1239"/>
        <end position="1263"/>
    </location>
</feature>
<feature type="domain" description="SEA" evidence="21">
    <location>
        <begin position="228"/>
        <end position="346"/>
    </location>
</feature>
<keyword evidence="13" id="KW-0325">Glycoprotein</keyword>
<evidence type="ECO:0000256" key="6">
    <source>
        <dbReference type="ARBA" id="ARBA00022674"/>
    </source>
</evidence>
<accession>A0A401NST2</accession>
<keyword evidence="7 19" id="KW-0812">Transmembrane</keyword>
<evidence type="ECO:0000256" key="9">
    <source>
        <dbReference type="ARBA" id="ARBA00022737"/>
    </source>
</evidence>
<gene>
    <name evidence="22" type="ORF">scyTo_0011688</name>
</gene>
<dbReference type="InterPro" id="IPR039861">
    <property type="entry name" value="IMPG"/>
</dbReference>
<evidence type="ECO:0000256" key="14">
    <source>
        <dbReference type="ARBA" id="ARBA00023273"/>
    </source>
</evidence>
<keyword evidence="10 19" id="KW-1133">Transmembrane helix</keyword>
<evidence type="ECO:0000256" key="8">
    <source>
        <dbReference type="ARBA" id="ARBA00022729"/>
    </source>
</evidence>
<dbReference type="GO" id="GO:0007601">
    <property type="term" value="P:visual perception"/>
    <property type="evidence" value="ECO:0007669"/>
    <property type="project" value="InterPro"/>
</dbReference>
<protein>
    <recommendedName>
        <fullName evidence="16">Interphotoreceptor matrix proteoglycan 2</fullName>
    </recommendedName>
    <alternativeName>
        <fullName evidence="17">Sialoprotein associated with cones and rods proteoglycan</fullName>
    </alternativeName>
</protein>
<keyword evidence="14" id="KW-0966">Cell projection</keyword>
<keyword evidence="23" id="KW-1185">Reference proteome</keyword>
<evidence type="ECO:0000259" key="21">
    <source>
        <dbReference type="PROSITE" id="PS50024"/>
    </source>
</evidence>
<evidence type="ECO:0000313" key="22">
    <source>
        <dbReference type="EMBL" id="GCB63963.1"/>
    </source>
</evidence>
<evidence type="ECO:0000313" key="23">
    <source>
        <dbReference type="Proteomes" id="UP000288216"/>
    </source>
</evidence>
<evidence type="ECO:0000256" key="18">
    <source>
        <dbReference type="SAM" id="MobiDB-lite"/>
    </source>
</evidence>
<dbReference type="SMART" id="SM00200">
    <property type="entry name" value="SEA"/>
    <property type="match status" value="2"/>
</dbReference>
<feature type="compositionally biased region" description="Polar residues" evidence="18">
    <location>
        <begin position="911"/>
        <end position="923"/>
    </location>
</feature>
<dbReference type="GO" id="GO:0005540">
    <property type="term" value="F:hyaluronic acid binding"/>
    <property type="evidence" value="ECO:0007669"/>
    <property type="project" value="TreeGrafter"/>
</dbReference>
<dbReference type="PROSITE" id="PS50024">
    <property type="entry name" value="SEA"/>
    <property type="match status" value="2"/>
</dbReference>
<dbReference type="PANTHER" id="PTHR12199:SF4">
    <property type="entry name" value="INTERPHOTORECEPTOR MATRIX PROTEOGLYCAN 2"/>
    <property type="match status" value="1"/>
</dbReference>
<keyword evidence="4" id="KW-0272">Extracellular matrix</keyword>
<dbReference type="OMA" id="PPIREHD"/>
<reference evidence="22 23" key="1">
    <citation type="journal article" date="2018" name="Nat. Ecol. Evol.">
        <title>Shark genomes provide insights into elasmobranch evolution and the origin of vertebrates.</title>
        <authorList>
            <person name="Hara Y"/>
            <person name="Yamaguchi K"/>
            <person name="Onimaru K"/>
            <person name="Kadota M"/>
            <person name="Koyanagi M"/>
            <person name="Keeley SD"/>
            <person name="Tatsumi K"/>
            <person name="Tanaka K"/>
            <person name="Motone F"/>
            <person name="Kageyama Y"/>
            <person name="Nozu R"/>
            <person name="Adachi N"/>
            <person name="Nishimura O"/>
            <person name="Nakagawa R"/>
            <person name="Tanegashima C"/>
            <person name="Kiyatake I"/>
            <person name="Matsumoto R"/>
            <person name="Murakumo K"/>
            <person name="Nishida K"/>
            <person name="Terakita A"/>
            <person name="Kuratani S"/>
            <person name="Sato K"/>
            <person name="Hyodo S Kuraku.S."/>
        </authorList>
    </citation>
    <scope>NUCLEOTIDE SEQUENCE [LARGE SCALE GENOMIC DNA]</scope>
</reference>
<proteinExistence type="predicted"/>
<feature type="signal peptide" evidence="20">
    <location>
        <begin position="1"/>
        <end position="19"/>
    </location>
</feature>
<evidence type="ECO:0000256" key="10">
    <source>
        <dbReference type="ARBA" id="ARBA00022989"/>
    </source>
</evidence>
<dbReference type="EMBL" id="BFAA01005406">
    <property type="protein sequence ID" value="GCB63963.1"/>
    <property type="molecule type" value="Genomic_DNA"/>
</dbReference>
<feature type="domain" description="SEA" evidence="21">
    <location>
        <begin position="1036"/>
        <end position="1149"/>
    </location>
</feature>
<evidence type="ECO:0000256" key="2">
    <source>
        <dbReference type="ARBA" id="ARBA00004593"/>
    </source>
</evidence>
<evidence type="ECO:0000256" key="15">
    <source>
        <dbReference type="ARBA" id="ARBA00060509"/>
    </source>
</evidence>
<feature type="region of interest" description="Disordered" evidence="18">
    <location>
        <begin position="1273"/>
        <end position="1299"/>
    </location>
</feature>
<keyword evidence="8 20" id="KW-0732">Signal</keyword>
<dbReference type="InterPro" id="IPR036364">
    <property type="entry name" value="SEA_dom_sf"/>
</dbReference>
<evidence type="ECO:0000256" key="13">
    <source>
        <dbReference type="ARBA" id="ARBA00023180"/>
    </source>
</evidence>
<sequence length="1385" mass="153239">MSAVTLCVLLANYVLLADTVVLKTISDESRLHNGSRGLSDGDVQSPVTVSDVRIKDLIYRHKRSFLFPNGVKLCPEETISQAIGNYLKYYKLRVCQEAVWEAFKTFWDRLPARHEHQAWMNMCDQGIINIFDIGVNFSQSEEHQTLIKEKLSPQTETESSLQSTTIMGAPLTENNSTLKDANGVSVDSTNITAEENENIDLLDHVLQIQNTAEIQTPSDIEQVTKKLSNQMLEFIIQLAGQSYTEELSDPATMDYQKLADYVNTKMENVFGKFPGYQTVNILEFREHPNPESSSNVAVHYTVTFDGNARALSNETLNFINLNSNKVEDDLSFETENQRTAAYTIIDFRNLIAEALHKENLMGNAALTFKPETLQLMNEHSTSLTLGGMNFDPGNRATGFANKEDKPEDSQLGTQVLPQPQSTVIVLPSDQTTGKRMSEAASTPIALTDYITPLGQQNVSELMPASMVAVSALTATDLIPLTDRELLQETSDLPRIQVSISYTPDGTKAQPGFDRGPILDYESGSGTEQDFLWPWTTAILQPAIYDKAESGPHDSNSVQFANLHNYNEATKDYLTNPPSVNVAGMIDQPPEIGAVISNEIDTPSLIETTSDDNIAIEIKSDVAETISKNAPVEWMPDNLLELTMQTSEPTEVFNYYSNDSTLRAQPSTEHSPTLGPTEKSFVSVLHVSELFTKGQAITQPFVTEYLGTESSIRENPAMATSVPEQFTTGSTTKEHILTELDNALQGLLELATMEQAVVKSDPTEDGVIEPSSMGQLIPDSPTIKHFITASSTMEKLSPESFTMTDFSPLLGATTESTIAMHPLVDTFSTGQSKSASSSGTQPNTELFNDLQPFTTILAPPDIEFSNVIVTELNSSELRNTGSSTMMGPNTPLNAVQDFIGVAISEHNNSKSSTTLQAFSESESGVYSDDKSIKGMHPMTTSPAEQPDSKASIAEYFTTGDHDSTIVEHNAMLPPQDTSQGEAAWSQVHDISSELDHSDIIQHHEESDNEKMASAYTEFAVAMPTTREKANDSHLSRQALTVFFSLRVTNMIFSDDLFNKSSHEYKALEQRFLELLVPYLQSNLTDFKHLEILNFRNGSIIVNSRMKFAKPVPQDVTNAVYLILDDFCNTAYQTMNLAIDRFSLDVESGDGADPCKFQACNEYSECLVNHWTGESECVCNIGYMSVDDLPCQSICDIDTDFCHNDGKCDIIPGQGAICRCRVGENWWYRGEHCEEYVSETLVVAIAIASVAGFLLVASAVIFFIARTLRAHYAKGAPQEPTDQGNSLESVENGTKYNPMYESDATTGYSHYNKRYPQLASYSSGSGETSANFSSDEIRHIYENNELSKEEIQDRLRIIDLYAKDRQFAEFLRQHQIAGDNTKTNPTN</sequence>
<evidence type="ECO:0000256" key="17">
    <source>
        <dbReference type="ARBA" id="ARBA00080162"/>
    </source>
</evidence>
<evidence type="ECO:0000256" key="16">
    <source>
        <dbReference type="ARBA" id="ARBA00074164"/>
    </source>
</evidence>
<name>A0A401NST2_SCYTO</name>
<evidence type="ECO:0000256" key="3">
    <source>
        <dbReference type="ARBA" id="ARBA00022525"/>
    </source>
</evidence>
<feature type="chain" id="PRO_5019108428" description="Interphotoreceptor matrix proteoglycan 2" evidence="20">
    <location>
        <begin position="20"/>
        <end position="1385"/>
    </location>
</feature>
<evidence type="ECO:0000256" key="5">
    <source>
        <dbReference type="ARBA" id="ARBA00022536"/>
    </source>
</evidence>
<feature type="region of interest" description="Disordered" evidence="18">
    <location>
        <begin position="911"/>
        <end position="947"/>
    </location>
</feature>
<dbReference type="OrthoDB" id="9908153at2759"/>
<keyword evidence="12" id="KW-1015">Disulfide bond</keyword>
<dbReference type="GO" id="GO:0008201">
    <property type="term" value="F:heparin binding"/>
    <property type="evidence" value="ECO:0007669"/>
    <property type="project" value="UniProtKB-KW"/>
</dbReference>
<evidence type="ECO:0000256" key="19">
    <source>
        <dbReference type="SAM" id="Phobius"/>
    </source>
</evidence>
<evidence type="ECO:0000256" key="11">
    <source>
        <dbReference type="ARBA" id="ARBA00023136"/>
    </source>
</evidence>
<keyword evidence="11 19" id="KW-0472">Membrane</keyword>
<evidence type="ECO:0000256" key="12">
    <source>
        <dbReference type="ARBA" id="ARBA00023157"/>
    </source>
</evidence>
<dbReference type="PANTHER" id="PTHR12199">
    <property type="entry name" value="INTERPHOTORECEPTOR MATRIX PROTEOGLYCAN"/>
    <property type="match status" value="1"/>
</dbReference>
<evidence type="ECO:0000256" key="20">
    <source>
        <dbReference type="SAM" id="SignalP"/>
    </source>
</evidence>